<protein>
    <recommendedName>
        <fullName evidence="4">Carbohydrate deacetylase</fullName>
    </recommendedName>
</protein>
<dbReference type="Ensembl" id="ENSCSET00000027018.1">
    <property type="protein sequence ID" value="ENSCSEP00000026665.1"/>
    <property type="gene ID" value="ENSCSEG00000017022.1"/>
</dbReference>
<organism evidence="9 10">
    <name type="scientific">Cynoglossus semilaevis</name>
    <name type="common">Tongue sole</name>
    <dbReference type="NCBI Taxonomy" id="244447"/>
    <lineage>
        <taxon>Eukaryota</taxon>
        <taxon>Metazoa</taxon>
        <taxon>Chordata</taxon>
        <taxon>Craniata</taxon>
        <taxon>Vertebrata</taxon>
        <taxon>Euteleostomi</taxon>
        <taxon>Actinopterygii</taxon>
        <taxon>Neopterygii</taxon>
        <taxon>Teleostei</taxon>
        <taxon>Neoteleostei</taxon>
        <taxon>Acanthomorphata</taxon>
        <taxon>Carangaria</taxon>
        <taxon>Pleuronectiformes</taxon>
        <taxon>Pleuronectoidei</taxon>
        <taxon>Cynoglossidae</taxon>
        <taxon>Cynoglossinae</taxon>
        <taxon>Cynoglossus</taxon>
    </lineage>
</organism>
<dbReference type="Proteomes" id="UP000265120">
    <property type="component" value="Chromosome W"/>
</dbReference>
<evidence type="ECO:0000256" key="4">
    <source>
        <dbReference type="ARBA" id="ARBA00018477"/>
    </source>
</evidence>
<evidence type="ECO:0000256" key="5">
    <source>
        <dbReference type="ARBA" id="ARBA00022723"/>
    </source>
</evidence>
<name>A0A3P8WPR2_CYNSE</name>
<accession>A0A3P8WPR2</accession>
<evidence type="ECO:0000256" key="1">
    <source>
        <dbReference type="ARBA" id="ARBA00001946"/>
    </source>
</evidence>
<dbReference type="GO" id="GO:0005975">
    <property type="term" value="P:carbohydrate metabolic process"/>
    <property type="evidence" value="ECO:0007669"/>
    <property type="project" value="InterPro"/>
</dbReference>
<evidence type="ECO:0000256" key="2">
    <source>
        <dbReference type="ARBA" id="ARBA00003451"/>
    </source>
</evidence>
<evidence type="ECO:0000313" key="10">
    <source>
        <dbReference type="Proteomes" id="UP000265120"/>
    </source>
</evidence>
<dbReference type="InterPro" id="IPR006879">
    <property type="entry name" value="YdjC-like"/>
</dbReference>
<dbReference type="GO" id="GO:0019213">
    <property type="term" value="F:deacetylase activity"/>
    <property type="evidence" value="ECO:0007669"/>
    <property type="project" value="TreeGrafter"/>
</dbReference>
<dbReference type="AlphaFoldDB" id="A0A3P8WPR2"/>
<reference evidence="9" key="3">
    <citation type="submission" date="2025-09" db="UniProtKB">
        <authorList>
            <consortium name="Ensembl"/>
        </authorList>
    </citation>
    <scope>IDENTIFICATION</scope>
</reference>
<comment type="similarity">
    <text evidence="3">Belongs to the YdjC deacetylase family.</text>
</comment>
<keyword evidence="5" id="KW-0479">Metal-binding</keyword>
<dbReference type="GO" id="GO:0046872">
    <property type="term" value="F:metal ion binding"/>
    <property type="evidence" value="ECO:0007669"/>
    <property type="project" value="UniProtKB-KW"/>
</dbReference>
<evidence type="ECO:0000256" key="6">
    <source>
        <dbReference type="ARBA" id="ARBA00022801"/>
    </source>
</evidence>
<evidence type="ECO:0000256" key="7">
    <source>
        <dbReference type="ARBA" id="ARBA00022842"/>
    </source>
</evidence>
<keyword evidence="8" id="KW-0119">Carbohydrate metabolism</keyword>
<dbReference type="SUPFAM" id="SSF88713">
    <property type="entry name" value="Glycoside hydrolase/deacetylase"/>
    <property type="match status" value="1"/>
</dbReference>
<reference evidence="9" key="2">
    <citation type="submission" date="2025-08" db="UniProtKB">
        <authorList>
            <consortium name="Ensembl"/>
        </authorList>
    </citation>
    <scope>IDENTIFICATION</scope>
</reference>
<dbReference type="PANTHER" id="PTHR31609">
    <property type="entry name" value="YDJC DEACETYLASE FAMILY MEMBER"/>
    <property type="match status" value="1"/>
</dbReference>
<keyword evidence="6" id="KW-0378">Hydrolase</keyword>
<sequence length="183" mass="20388">MPQPRVMLVMTGDNFGYCISHMSLLVNATAAKEAADLAKRHNIPIGLHANLSEGIPMCQSKKQVSTLLTNVVFSMDWFPSGSGARPAQHEKGLFHCFPSQVELELGAQHVHVLSPFDSFVCVCEVFAQVLSDFWIPYTRVQLSQGYTAVFGCLWDSTQWKRTLWMPFLSSHATASRVCACVHR</sequence>
<dbReference type="Pfam" id="PF04794">
    <property type="entry name" value="YdjC"/>
    <property type="match status" value="1"/>
</dbReference>
<dbReference type="GeneTree" id="ENSGT00390000002575"/>
<keyword evidence="7" id="KW-0460">Magnesium</keyword>
<keyword evidence="10" id="KW-1185">Reference proteome</keyword>
<reference evidence="9 10" key="1">
    <citation type="journal article" date="2014" name="Nat. Genet.">
        <title>Whole-genome sequence of a flatfish provides insights into ZW sex chromosome evolution and adaptation to a benthic lifestyle.</title>
        <authorList>
            <person name="Chen S."/>
            <person name="Zhang G."/>
            <person name="Shao C."/>
            <person name="Huang Q."/>
            <person name="Liu G."/>
            <person name="Zhang P."/>
            <person name="Song W."/>
            <person name="An N."/>
            <person name="Chalopin D."/>
            <person name="Volff J.N."/>
            <person name="Hong Y."/>
            <person name="Li Q."/>
            <person name="Sha Z."/>
            <person name="Zhou H."/>
            <person name="Xie M."/>
            <person name="Yu Q."/>
            <person name="Liu Y."/>
            <person name="Xiang H."/>
            <person name="Wang N."/>
            <person name="Wu K."/>
            <person name="Yang C."/>
            <person name="Zhou Q."/>
            <person name="Liao X."/>
            <person name="Yang L."/>
            <person name="Hu Q."/>
            <person name="Zhang J."/>
            <person name="Meng L."/>
            <person name="Jin L."/>
            <person name="Tian Y."/>
            <person name="Lian J."/>
            <person name="Yang J."/>
            <person name="Miao G."/>
            <person name="Liu S."/>
            <person name="Liang Z."/>
            <person name="Yan F."/>
            <person name="Li Y."/>
            <person name="Sun B."/>
            <person name="Zhang H."/>
            <person name="Zhang J."/>
            <person name="Zhu Y."/>
            <person name="Du M."/>
            <person name="Zhao Y."/>
            <person name="Schartl M."/>
            <person name="Tang Q."/>
            <person name="Wang J."/>
        </authorList>
    </citation>
    <scope>NUCLEOTIDE SEQUENCE</scope>
</reference>
<dbReference type="Gene3D" id="3.20.20.370">
    <property type="entry name" value="Glycoside hydrolase/deacetylase"/>
    <property type="match status" value="1"/>
</dbReference>
<dbReference type="InterPro" id="IPR011330">
    <property type="entry name" value="Glyco_hydro/deAcase_b/a-brl"/>
</dbReference>
<comment type="cofactor">
    <cofactor evidence="1">
        <name>Mg(2+)</name>
        <dbReference type="ChEBI" id="CHEBI:18420"/>
    </cofactor>
</comment>
<evidence type="ECO:0000256" key="3">
    <source>
        <dbReference type="ARBA" id="ARBA00008843"/>
    </source>
</evidence>
<evidence type="ECO:0000256" key="8">
    <source>
        <dbReference type="ARBA" id="ARBA00023277"/>
    </source>
</evidence>
<dbReference type="PANTHER" id="PTHR31609:SF1">
    <property type="entry name" value="CARBOHYDRATE DEACETYLASE"/>
    <property type="match status" value="1"/>
</dbReference>
<dbReference type="GO" id="GO:0016787">
    <property type="term" value="F:hydrolase activity"/>
    <property type="evidence" value="ECO:0007669"/>
    <property type="project" value="UniProtKB-KW"/>
</dbReference>
<comment type="function">
    <text evidence="2">Probably catalyzes the deacetylation of acetylated carbohydrates an important step in the degradation of oligosaccharides.</text>
</comment>
<evidence type="ECO:0000313" key="9">
    <source>
        <dbReference type="Ensembl" id="ENSCSEP00000026665.1"/>
    </source>
</evidence>
<proteinExistence type="inferred from homology"/>